<dbReference type="PANTHER" id="PTHR19229:SF250">
    <property type="entry name" value="ABC TRANSPORTER DOMAIN-CONTAINING PROTEIN-RELATED"/>
    <property type="match status" value="1"/>
</dbReference>
<keyword evidence="13" id="KW-1185">Reference proteome</keyword>
<reference evidence="12 13" key="1">
    <citation type="submission" date="2017-03" db="EMBL/GenBank/DDBJ databases">
        <title>Genome of the blue death feigning beetle - Asbolus verrucosus.</title>
        <authorList>
            <person name="Rider S.D."/>
        </authorList>
    </citation>
    <scope>NUCLEOTIDE SEQUENCE [LARGE SCALE GENOMIC DNA]</scope>
    <source>
        <strain evidence="12">Butters</strain>
        <tissue evidence="12">Head and leg muscle</tissue>
    </source>
</reference>
<evidence type="ECO:0000256" key="5">
    <source>
        <dbReference type="ARBA" id="ARBA00022741"/>
    </source>
</evidence>
<dbReference type="PROSITE" id="PS50893">
    <property type="entry name" value="ABC_TRANSPORTER_2"/>
    <property type="match status" value="2"/>
</dbReference>
<feature type="transmembrane region" description="Helical" evidence="9">
    <location>
        <begin position="699"/>
        <end position="725"/>
    </location>
</feature>
<feature type="transmembrane region" description="Helical" evidence="9">
    <location>
        <begin position="74"/>
        <end position="101"/>
    </location>
</feature>
<dbReference type="Proteomes" id="UP000292052">
    <property type="component" value="Unassembled WGS sequence"/>
</dbReference>
<evidence type="ECO:0000256" key="1">
    <source>
        <dbReference type="ARBA" id="ARBA00004141"/>
    </source>
</evidence>
<dbReference type="InterPro" id="IPR003439">
    <property type="entry name" value="ABC_transporter-like_ATP-bd"/>
</dbReference>
<feature type="transmembrane region" description="Helical" evidence="9">
    <location>
        <begin position="484"/>
        <end position="504"/>
    </location>
</feature>
<dbReference type="GO" id="GO:0140359">
    <property type="term" value="F:ABC-type transporter activity"/>
    <property type="evidence" value="ECO:0007669"/>
    <property type="project" value="InterPro"/>
</dbReference>
<dbReference type="Pfam" id="PF00005">
    <property type="entry name" value="ABC_tran"/>
    <property type="match status" value="2"/>
</dbReference>
<feature type="signal peptide" evidence="10">
    <location>
        <begin position="1"/>
        <end position="20"/>
    </location>
</feature>
<feature type="transmembrane region" description="Helical" evidence="9">
    <location>
        <begin position="656"/>
        <end position="679"/>
    </location>
</feature>
<keyword evidence="7 9" id="KW-1133">Transmembrane helix</keyword>
<dbReference type="FunFam" id="3.40.50.300:FF:002275">
    <property type="entry name" value="ATP-binding cassette, subfamily A (ABC1), member 16"/>
    <property type="match status" value="1"/>
</dbReference>
<keyword evidence="6" id="KW-0067">ATP-binding</keyword>
<keyword evidence="3" id="KW-0813">Transport</keyword>
<dbReference type="GO" id="GO:0016020">
    <property type="term" value="C:membrane"/>
    <property type="evidence" value="ECO:0007669"/>
    <property type="project" value="UniProtKB-SubCell"/>
</dbReference>
<evidence type="ECO:0000259" key="11">
    <source>
        <dbReference type="PROSITE" id="PS50893"/>
    </source>
</evidence>
<dbReference type="SUPFAM" id="SSF52540">
    <property type="entry name" value="P-loop containing nucleoside triphosphate hydrolases"/>
    <property type="match status" value="2"/>
</dbReference>
<feature type="domain" description="ABC transporter" evidence="11">
    <location>
        <begin position="884"/>
        <end position="1114"/>
    </location>
</feature>
<keyword evidence="5" id="KW-0547">Nucleotide-binding</keyword>
<name>A0A482W7B7_ASBVE</name>
<protein>
    <submittedName>
        <fullName evidence="12">ABC tran and/or AAA 21 domain containing protein</fullName>
    </submittedName>
</protein>
<organism evidence="12 13">
    <name type="scientific">Asbolus verrucosus</name>
    <name type="common">Desert ironclad beetle</name>
    <dbReference type="NCBI Taxonomy" id="1661398"/>
    <lineage>
        <taxon>Eukaryota</taxon>
        <taxon>Metazoa</taxon>
        <taxon>Ecdysozoa</taxon>
        <taxon>Arthropoda</taxon>
        <taxon>Hexapoda</taxon>
        <taxon>Insecta</taxon>
        <taxon>Pterygota</taxon>
        <taxon>Neoptera</taxon>
        <taxon>Endopterygota</taxon>
        <taxon>Coleoptera</taxon>
        <taxon>Polyphaga</taxon>
        <taxon>Cucujiformia</taxon>
        <taxon>Tenebrionidae</taxon>
        <taxon>Pimeliinae</taxon>
        <taxon>Asbolus</taxon>
    </lineage>
</organism>
<comment type="similarity">
    <text evidence="2">Belongs to the ABC transporter superfamily. ABCA family.</text>
</comment>
<dbReference type="InterPro" id="IPR003593">
    <property type="entry name" value="AAA+_ATPase"/>
</dbReference>
<feature type="transmembrane region" description="Helical" evidence="9">
    <location>
        <begin position="817"/>
        <end position="839"/>
    </location>
</feature>
<dbReference type="GO" id="GO:0016887">
    <property type="term" value="F:ATP hydrolysis activity"/>
    <property type="evidence" value="ECO:0007669"/>
    <property type="project" value="InterPro"/>
</dbReference>
<evidence type="ECO:0000256" key="8">
    <source>
        <dbReference type="ARBA" id="ARBA00023136"/>
    </source>
</evidence>
<feature type="chain" id="PRO_5044872123" evidence="10">
    <location>
        <begin position="21"/>
        <end position="1199"/>
    </location>
</feature>
<evidence type="ECO:0000313" key="12">
    <source>
        <dbReference type="EMBL" id="RZC40617.1"/>
    </source>
</evidence>
<dbReference type="GO" id="GO:0005319">
    <property type="term" value="F:lipid transporter activity"/>
    <property type="evidence" value="ECO:0007669"/>
    <property type="project" value="TreeGrafter"/>
</dbReference>
<evidence type="ECO:0000256" key="9">
    <source>
        <dbReference type="SAM" id="Phobius"/>
    </source>
</evidence>
<dbReference type="EMBL" id="QDEB01024576">
    <property type="protein sequence ID" value="RZC40617.1"/>
    <property type="molecule type" value="Genomic_DNA"/>
</dbReference>
<sequence>MANFVALTFYFLSCIPGALHYLEVTTLTLNERIASSILPNSGLLFGITLILKFEVNKEGVQWSNLNNPPVNEDLFLGAILVMFAIGTLLYTIIALCAEIIYPGDDLSSNNHEENFEKFSGNLPIGIELRNLSKTYGSGLAINNLNMTMYENHVTVLLGQDGTGKTTTISLISGIIPPSSGTAIVNGYDVRRDLKKARSSMGICLQHDILFDNLTVRENLYFFCQLKGLQNNESFAEANDFIQILEMKDKTNVVLKTLAEDMKRQLSVAIALCGKSKVVLLDEPTGLMDPSAKKKIWNMIQEQKRGRTIFLTTCNMDEAGLLGDRIAVMLDGEIICCGSSVFLKKKISIGYYLVLDVSPQCVPEKITELLSQYIPDIKIHSHTGPEITYQLSGKDSRKFPDMLAKLEGYDITQLGIRSFGISLSSLEEVISKGAADQNKKFSKDGIKPERTESNNLKVKYVDGCRLIINQVIAMLYKKFFSTLRAWPLLLSQIIITIALLLVALSSNIYSLYTNMTDELTIDLDKYQQPVILISGSKNTYYDAYKETLSKHEVLEVENISETILELVLHHLPPERKILIEILQTQNEPSTVKYRYIVGATFNPNKSITAWFNADAYHSTPLTLSLVLNTLYKVYVHAEKSMNDSRSVINSLKARNKIILLTWHLGFGVAFIAATFITFYIKERASKCKHLQFVSGIDAAIFWFTSLFCDLIIYFIIVGFIIAVFYVYQEQDFATSEELALLGIIAMEVISLENNFLVAYTVHWILLFIPHYLFARGIQNLSVIVSLKEICSKQESLEEACSLTKSCCDVENYYSMAMYGIGGVILISVLMFVILSTILIINDNNFFNFVKTKRPVQPASIDGNVEKENKLIINSSERTLNNNYILIIRHLTKYYKARCVINGLCLGVKPHECFGVLSVGRDGKTTMFKMLTGDEHMSFGDIWVRGLNLKKHQKKVQKSIGFCPQVDPLLDDLTARETLKIFALIRGVPYNQCKRLGETLAQEFDFYKYLDKKVKELSGGNKRKLSAAIALIGEPPVVYLDEPTEGMDSATKRYFWTIISKLREHGKCIVLTSRSLEECEALCTRIAVMVNGNFQYLGSAQRLKKKFAQDFDLTINVMKTTNKDKLKHDVAAIESFVKKHFSGAEPKEKYQELLSYQIPPSSMPWSKMFELLEENKKKLNIEDYSLGQCRSSYPSFHDVTF</sequence>
<dbReference type="STRING" id="1661398.A0A482W7B7"/>
<evidence type="ECO:0000256" key="2">
    <source>
        <dbReference type="ARBA" id="ARBA00008869"/>
    </source>
</evidence>
<dbReference type="PANTHER" id="PTHR19229">
    <property type="entry name" value="ATP-BINDING CASSETTE TRANSPORTER SUBFAMILY A ABCA"/>
    <property type="match status" value="1"/>
</dbReference>
<feature type="transmembrane region" description="Helical" evidence="9">
    <location>
        <begin position="33"/>
        <end position="53"/>
    </location>
</feature>
<dbReference type="CDD" id="cd03263">
    <property type="entry name" value="ABC_subfamily_A"/>
    <property type="match status" value="2"/>
</dbReference>
<dbReference type="SMART" id="SM00382">
    <property type="entry name" value="AAA"/>
    <property type="match status" value="1"/>
</dbReference>
<evidence type="ECO:0000256" key="7">
    <source>
        <dbReference type="ARBA" id="ARBA00022989"/>
    </source>
</evidence>
<evidence type="ECO:0000313" key="13">
    <source>
        <dbReference type="Proteomes" id="UP000292052"/>
    </source>
</evidence>
<dbReference type="InterPro" id="IPR026082">
    <property type="entry name" value="ABCA"/>
</dbReference>
<evidence type="ECO:0000256" key="3">
    <source>
        <dbReference type="ARBA" id="ARBA00022448"/>
    </source>
</evidence>
<dbReference type="InterPro" id="IPR027417">
    <property type="entry name" value="P-loop_NTPase"/>
</dbReference>
<dbReference type="InterPro" id="IPR013525">
    <property type="entry name" value="ABC2_TM"/>
</dbReference>
<evidence type="ECO:0000256" key="6">
    <source>
        <dbReference type="ARBA" id="ARBA00022840"/>
    </source>
</evidence>
<dbReference type="FunFam" id="3.40.50.300:FF:000335">
    <property type="entry name" value="ATP binding cassette subfamily A member 5"/>
    <property type="match status" value="1"/>
</dbReference>
<accession>A0A482W7B7</accession>
<comment type="caution">
    <text evidence="12">The sequence shown here is derived from an EMBL/GenBank/DDBJ whole genome shotgun (WGS) entry which is preliminary data.</text>
</comment>
<feature type="domain" description="ABC transporter" evidence="11">
    <location>
        <begin position="126"/>
        <end position="355"/>
    </location>
</feature>
<keyword evidence="4 9" id="KW-0812">Transmembrane</keyword>
<dbReference type="Gene3D" id="3.40.50.300">
    <property type="entry name" value="P-loop containing nucleotide triphosphate hydrolases"/>
    <property type="match status" value="2"/>
</dbReference>
<dbReference type="Pfam" id="PF12698">
    <property type="entry name" value="ABC2_membrane_3"/>
    <property type="match status" value="1"/>
</dbReference>
<evidence type="ECO:0000256" key="4">
    <source>
        <dbReference type="ARBA" id="ARBA00022692"/>
    </source>
</evidence>
<keyword evidence="10" id="KW-0732">Signal</keyword>
<comment type="subcellular location">
    <subcellularLocation>
        <location evidence="1">Membrane</location>
        <topology evidence="1">Multi-pass membrane protein</topology>
    </subcellularLocation>
</comment>
<evidence type="ECO:0000256" key="10">
    <source>
        <dbReference type="SAM" id="SignalP"/>
    </source>
</evidence>
<dbReference type="OrthoDB" id="6512918at2759"/>
<dbReference type="Pfam" id="PF23321">
    <property type="entry name" value="R1_ABCA1"/>
    <property type="match status" value="1"/>
</dbReference>
<dbReference type="GO" id="GO:0005524">
    <property type="term" value="F:ATP binding"/>
    <property type="evidence" value="ECO:0007669"/>
    <property type="project" value="UniProtKB-KW"/>
</dbReference>
<gene>
    <name evidence="12" type="ORF">BDFB_005218</name>
</gene>
<proteinExistence type="inferred from homology"/>
<keyword evidence="8 9" id="KW-0472">Membrane</keyword>
<dbReference type="AlphaFoldDB" id="A0A482W7B7"/>
<dbReference type="InterPro" id="IPR056264">
    <property type="entry name" value="R2_ABCA1-4-like"/>
</dbReference>